<dbReference type="SMART" id="SM00833">
    <property type="entry name" value="CobW_C"/>
    <property type="match status" value="1"/>
</dbReference>
<evidence type="ECO:0000313" key="2">
    <source>
        <dbReference type="EMBL" id="EWC60091.1"/>
    </source>
</evidence>
<dbReference type="PANTHER" id="PTHR43603:SF1">
    <property type="entry name" value="ZINC-REGULATED GTPASE METALLOPROTEIN ACTIVATOR 1"/>
    <property type="match status" value="1"/>
</dbReference>
<evidence type="ECO:0000259" key="1">
    <source>
        <dbReference type="SMART" id="SM00833"/>
    </source>
</evidence>
<proteinExistence type="predicted"/>
<dbReference type="eggNOG" id="COG0523">
    <property type="taxonomic scope" value="Bacteria"/>
</dbReference>
<dbReference type="PANTHER" id="PTHR43603">
    <property type="entry name" value="COBW DOMAIN-CONTAINING PROTEIN DDB_G0274527"/>
    <property type="match status" value="1"/>
</dbReference>
<dbReference type="InterPro" id="IPR051927">
    <property type="entry name" value="Zn_Chap_cDPG_Synth"/>
</dbReference>
<feature type="domain" description="CobW C-terminal" evidence="1">
    <location>
        <begin position="201"/>
        <end position="315"/>
    </location>
</feature>
<accession>W7IUM6</accession>
<keyword evidence="3" id="KW-1185">Reference proteome</keyword>
<dbReference type="InterPro" id="IPR027417">
    <property type="entry name" value="P-loop_NTPase"/>
</dbReference>
<reference evidence="2 3" key="1">
    <citation type="journal article" date="2014" name="Genome Announc.">
        <title>Draft Genome Sequence of the Antitrypanosomally Active Sponge-Associated Bacterium Actinokineospora sp. Strain EG49.</title>
        <authorList>
            <person name="Harjes J."/>
            <person name="Ryu T."/>
            <person name="Abdelmohsen U.R."/>
            <person name="Moitinho-Silva L."/>
            <person name="Horn H."/>
            <person name="Ravasi T."/>
            <person name="Hentschel U."/>
        </authorList>
    </citation>
    <scope>NUCLEOTIDE SEQUENCE [LARGE SCALE GENOMIC DNA]</scope>
    <source>
        <strain evidence="2 3">EG49</strain>
    </source>
</reference>
<dbReference type="AlphaFoldDB" id="W7IUM6"/>
<dbReference type="Gene3D" id="3.40.50.300">
    <property type="entry name" value="P-loop containing nucleotide triphosphate hydrolases"/>
    <property type="match status" value="1"/>
</dbReference>
<dbReference type="EMBL" id="AYXG01000173">
    <property type="protein sequence ID" value="EWC60091.1"/>
    <property type="molecule type" value="Genomic_DNA"/>
</dbReference>
<protein>
    <submittedName>
        <fullName evidence="2">Putative metal chaperone</fullName>
    </submittedName>
</protein>
<comment type="caution">
    <text evidence="2">The sequence shown here is derived from an EMBL/GenBank/DDBJ whole genome shotgun (WGS) entry which is preliminary data.</text>
</comment>
<dbReference type="STRING" id="909613.UO65_4657"/>
<dbReference type="PATRIC" id="fig|909613.9.peg.4659"/>
<name>W7IUM6_9PSEU</name>
<dbReference type="SUPFAM" id="SSF90002">
    <property type="entry name" value="Hypothetical protein YjiA, C-terminal domain"/>
    <property type="match status" value="1"/>
</dbReference>
<dbReference type="Pfam" id="PF07683">
    <property type="entry name" value="CobW_C"/>
    <property type="match status" value="1"/>
</dbReference>
<sequence length="322" mass="34274">MAGWDRAAAGAFAARLLAPGTAVVQYAITDSGVERRCRVDNTDTTERLGAEHDCVSCTLRADLALLTDAFDRLVVHLDPVLEPGPIARERRVDAVVTVVDVDTWLAAATGDDLLPDDERTVAQVVVGQVEAADALVLTGAPDARTTAVLDRLAAAVPRVPLAEAGPALLRAVRRGDEVDEVDEVFGPLLRGQPPLRPECGVGLTVFRERRPFDQDRLVDALDVLLDGVVRARGRVWVAGRPDEVLLLESAGGGVCVGPGGTWLAASDDWDAVSAERRARAALDWDPVWGDRVQELVILSHAADPEALTAAFTAALVQEEIAL</sequence>
<gene>
    <name evidence="2" type="ORF">UO65_4657</name>
</gene>
<dbReference type="InterPro" id="IPR011629">
    <property type="entry name" value="CobW-like_C"/>
</dbReference>
<evidence type="ECO:0000313" key="3">
    <source>
        <dbReference type="Proteomes" id="UP000019277"/>
    </source>
</evidence>
<dbReference type="Proteomes" id="UP000019277">
    <property type="component" value="Unassembled WGS sequence"/>
</dbReference>
<organism evidence="2 3">
    <name type="scientific">Actinokineospora spheciospongiae</name>
    <dbReference type="NCBI Taxonomy" id="909613"/>
    <lineage>
        <taxon>Bacteria</taxon>
        <taxon>Bacillati</taxon>
        <taxon>Actinomycetota</taxon>
        <taxon>Actinomycetes</taxon>
        <taxon>Pseudonocardiales</taxon>
        <taxon>Pseudonocardiaceae</taxon>
        <taxon>Actinokineospora</taxon>
    </lineage>
</organism>